<sequence>MHNFPSSDSYPYFITEVNCAGYEDNLLQCPYSYQYYVCHHGDASVICSDSGLTVPRRAGGSPSRVILLGKALHSHFLLSPCSESYLQRDAPHTMDHRRWDAKRSLLLSTGTGSCGGLLQGLWGSIESPGYPNSYPNNARCVWRIQLWDPARRVELRFSDVELEGSNCSYDAIEVFDGGPLGGPLLGTVCTNTSRVFTSSGHQLTVLFHSDFSITSRGFLAYYSSFLAFNSTAEPGNSSWVTTGTSTSGTGSCGGLLQGLWGSIESPGYPNSYPNNARCVWRIQLWDPARRVELRFSDVELEGSNCSYDAIEVFDGGPLGGPLLGTVCTNTSRVFTSSGHQLTVLFHSDFSITSRGFLAYYSSFLAFNSTAEPGNSSWVTTGTSTSGTGSCGGLLQGLWGSIESPGYPNSYPNNTRCVWRIQLWDPARRVELRFSDVDDFSITSRGFLAYYSSFLAFNSTAEPGNSSWVTTGTSTSGTGSCGGLLQGLWGSIESPGYPNSYPNNARCVWRIQLWDPARRVELRFSDVELEGSSCSYDAIEVFDSGSPGGPLLGTVCTNTSRVFTSSGHQLTVLFHSDFSITSRGFLAYYSSFLAFNSTAAPGTSNWTTTVTSTSEDYSCGGLLSSSSGRLQSPFYPQNYPNNANCVWEIEVKSNFLVTLRFEDIQMEGGRCLSDYIEVYDGPLHTSPLLGKFCSGYYRTYTSSSNLMTVRFHSNSRYTYRGFQAYYYSTIADSSTTLLCLPDYMHVVVSRYFLQSHGYSAWNLTLNDPLCTPNITSEAVVFDIPYTRCGTVREGNNNTISYSNVIKGSSSGSVITRNRNLHLHVNCKMLKDTWAQTMYVADNNFEVNETQYSRYDVNLTFYDSSYFSRPVYDSPYYVHMNQNLFLQAYLHSSDPNLVLFLDTCVASPAPHNSTAVTYDIIRNGCARDSTYAAYYSPHKHILRFTFAAFQFVWSDPVVYLRCELVVCRAYDYSSRCYQGCINRPKREASSGLESVIVIAGPIQLREPGSENRNEPESK</sequence>
<comment type="caution">
    <text evidence="10">Lacks conserved residue(s) required for the propagation of feature annotation.</text>
</comment>
<dbReference type="SMART" id="SM00241">
    <property type="entry name" value="ZP"/>
    <property type="match status" value="1"/>
</dbReference>
<feature type="domain" description="CUB" evidence="11">
    <location>
        <begin position="114"/>
        <end position="225"/>
    </location>
</feature>
<dbReference type="Pfam" id="PF00100">
    <property type="entry name" value="Zona_pellucida"/>
    <property type="match status" value="1"/>
</dbReference>
<feature type="disulfide bond" evidence="10">
    <location>
        <begin position="19"/>
        <end position="29"/>
    </location>
</feature>
<keyword evidence="2" id="KW-0813">Transport</keyword>
<dbReference type="Gene3D" id="2.60.40.3210">
    <property type="entry name" value="Zona pellucida, ZP-N domain"/>
    <property type="match status" value="1"/>
</dbReference>
<dbReference type="InterPro" id="IPR055356">
    <property type="entry name" value="ZP-N"/>
</dbReference>
<dbReference type="AlphaFoldDB" id="A0A7R5KRF2"/>
<name>A0A7R5KRF2_9PASS</name>
<keyword evidence="5 10" id="KW-1015">Disulfide bond</keyword>
<keyword evidence="6" id="KW-0325">Glycoprotein</keyword>
<dbReference type="Gene3D" id="2.60.120.290">
    <property type="entry name" value="Spermadhesin, CUB domain"/>
    <property type="match status" value="5"/>
</dbReference>
<evidence type="ECO:0000256" key="8">
    <source>
        <dbReference type="ARBA" id="ARBA00047197"/>
    </source>
</evidence>
<dbReference type="PROSITE" id="PS50287">
    <property type="entry name" value="SRCR_2"/>
    <property type="match status" value="1"/>
</dbReference>
<dbReference type="InterPro" id="IPR035914">
    <property type="entry name" value="Sperma_CUB_dom_sf"/>
</dbReference>
<keyword evidence="4" id="KW-0653">Protein transport</keyword>
<evidence type="ECO:0000256" key="6">
    <source>
        <dbReference type="ARBA" id="ARBA00023180"/>
    </source>
</evidence>
<dbReference type="InterPro" id="IPR036772">
    <property type="entry name" value="SRCR-like_dom_sf"/>
</dbReference>
<dbReference type="InterPro" id="IPR000859">
    <property type="entry name" value="CUB_dom"/>
</dbReference>
<dbReference type="InterPro" id="IPR055355">
    <property type="entry name" value="ZP-C"/>
</dbReference>
<dbReference type="Gene3D" id="3.10.250.10">
    <property type="entry name" value="SRCR-like domain"/>
    <property type="match status" value="1"/>
</dbReference>
<evidence type="ECO:0000259" key="13">
    <source>
        <dbReference type="PROSITE" id="PS51034"/>
    </source>
</evidence>
<dbReference type="RefSeq" id="XP_039243130.1">
    <property type="nucleotide sequence ID" value="XM_039387196.1"/>
</dbReference>
<evidence type="ECO:0000313" key="14">
    <source>
        <dbReference type="Proteomes" id="UP000504627"/>
    </source>
</evidence>
<evidence type="ECO:0000256" key="1">
    <source>
        <dbReference type="ARBA" id="ARBA00009931"/>
    </source>
</evidence>
<dbReference type="PROSITE" id="PS51034">
    <property type="entry name" value="ZP_2"/>
    <property type="match status" value="1"/>
</dbReference>
<keyword evidence="3" id="KW-0677">Repeat</keyword>
<evidence type="ECO:0000256" key="2">
    <source>
        <dbReference type="ARBA" id="ARBA00022448"/>
    </source>
</evidence>
<dbReference type="CDD" id="cd00041">
    <property type="entry name" value="CUB"/>
    <property type="match status" value="4"/>
</dbReference>
<evidence type="ECO:0000256" key="5">
    <source>
        <dbReference type="ARBA" id="ARBA00023157"/>
    </source>
</evidence>
<evidence type="ECO:0000256" key="9">
    <source>
        <dbReference type="ARBA" id="ARBA00047200"/>
    </source>
</evidence>
<dbReference type="PANTHER" id="PTHR24251:SF41">
    <property type="entry name" value="DELETED IN MALIGNANT BRAIN TUMORS 1 PROTEIN-LIKE"/>
    <property type="match status" value="1"/>
</dbReference>
<dbReference type="PRINTS" id="PR00023">
    <property type="entry name" value="ZPELLUCIDA"/>
</dbReference>
<feature type="domain" description="CUB" evidence="11">
    <location>
        <begin position="390"/>
        <end position="441"/>
    </location>
</feature>
<dbReference type="FunFam" id="2.60.120.290:FF:000013">
    <property type="entry name" value="Membrane frizzled-related protein"/>
    <property type="match status" value="4"/>
</dbReference>
<evidence type="ECO:0000256" key="10">
    <source>
        <dbReference type="PROSITE-ProRule" id="PRU00196"/>
    </source>
</evidence>
<dbReference type="Pfam" id="PF00431">
    <property type="entry name" value="CUB"/>
    <property type="match status" value="5"/>
</dbReference>
<evidence type="ECO:0000313" key="15">
    <source>
        <dbReference type="RefSeq" id="XP_039243130.1"/>
    </source>
</evidence>
<reference evidence="15" key="1">
    <citation type="submission" date="2025-08" db="UniProtKB">
        <authorList>
            <consortium name="RefSeq"/>
        </authorList>
    </citation>
    <scope>IDENTIFICATION</scope>
    <source>
        <tissue evidence="15">Muscle</tissue>
    </source>
</reference>
<gene>
    <name evidence="15" type="primary">LOC113998216</name>
</gene>
<feature type="domain" description="CUB" evidence="11">
    <location>
        <begin position="252"/>
        <end position="363"/>
    </location>
</feature>
<dbReference type="FunFam" id="2.60.40.4100:FF:000005">
    <property type="entry name" value="Deleted in malignant brain tumors 1"/>
    <property type="match status" value="1"/>
</dbReference>
<dbReference type="InterPro" id="IPR001507">
    <property type="entry name" value="ZP_dom"/>
</dbReference>
<feature type="domain" description="SRCR" evidence="12">
    <location>
        <begin position="1"/>
        <end position="48"/>
    </location>
</feature>
<evidence type="ECO:0000256" key="3">
    <source>
        <dbReference type="ARBA" id="ARBA00022737"/>
    </source>
</evidence>
<dbReference type="InParanoid" id="A0A7R5KRF2"/>
<accession>A0A7R5KRF2</accession>
<dbReference type="InterPro" id="IPR042235">
    <property type="entry name" value="ZP-C_dom"/>
</dbReference>
<keyword evidence="14" id="KW-1185">Reference proteome</keyword>
<dbReference type="SUPFAM" id="SSF56487">
    <property type="entry name" value="SRCR-like"/>
    <property type="match status" value="1"/>
</dbReference>
<evidence type="ECO:0000259" key="11">
    <source>
        <dbReference type="PROSITE" id="PS01180"/>
    </source>
</evidence>
<dbReference type="GeneID" id="113998216"/>
<protein>
    <recommendedName>
        <fullName evidence="8">Scavenger receptor cysteine-rich domain-containing protein DMBT1</fullName>
    </recommendedName>
    <alternativeName>
        <fullName evidence="9">Deleted in malignant brain tumors 1 protein</fullName>
    </alternativeName>
    <alternativeName>
        <fullName evidence="7">Hensin</fullName>
    </alternativeName>
</protein>
<feature type="domain" description="CUB" evidence="11">
    <location>
        <begin position="618"/>
        <end position="728"/>
    </location>
</feature>
<feature type="domain" description="CUB" evidence="11">
    <location>
        <begin position="480"/>
        <end position="591"/>
    </location>
</feature>
<dbReference type="Gene3D" id="2.60.40.4100">
    <property type="entry name" value="Zona pellucida, ZP-C domain"/>
    <property type="match status" value="1"/>
</dbReference>
<dbReference type="InterPro" id="IPR048290">
    <property type="entry name" value="ZP_chr"/>
</dbReference>
<dbReference type="Pfam" id="PF23344">
    <property type="entry name" value="ZP-N"/>
    <property type="match status" value="1"/>
</dbReference>
<dbReference type="PANTHER" id="PTHR24251">
    <property type="entry name" value="OVOCHYMASE-RELATED"/>
    <property type="match status" value="1"/>
</dbReference>
<organism evidence="14 15">
    <name type="scientific">Pipra filicauda</name>
    <name type="common">Wire-tailed manakin</name>
    <dbReference type="NCBI Taxonomy" id="649802"/>
    <lineage>
        <taxon>Eukaryota</taxon>
        <taxon>Metazoa</taxon>
        <taxon>Chordata</taxon>
        <taxon>Craniata</taxon>
        <taxon>Vertebrata</taxon>
        <taxon>Euteleostomi</taxon>
        <taxon>Archelosauria</taxon>
        <taxon>Archosauria</taxon>
        <taxon>Dinosauria</taxon>
        <taxon>Saurischia</taxon>
        <taxon>Theropoda</taxon>
        <taxon>Coelurosauria</taxon>
        <taxon>Aves</taxon>
        <taxon>Neognathae</taxon>
        <taxon>Neoaves</taxon>
        <taxon>Telluraves</taxon>
        <taxon>Australaves</taxon>
        <taxon>Passeriformes</taxon>
        <taxon>Pipridae</taxon>
        <taxon>Pipra</taxon>
    </lineage>
</organism>
<evidence type="ECO:0000256" key="7">
    <source>
        <dbReference type="ARBA" id="ARBA00030560"/>
    </source>
</evidence>
<evidence type="ECO:0000256" key="4">
    <source>
        <dbReference type="ARBA" id="ARBA00022927"/>
    </source>
</evidence>
<dbReference type="SMART" id="SM00042">
    <property type="entry name" value="CUB"/>
    <property type="match status" value="5"/>
</dbReference>
<dbReference type="SUPFAM" id="SSF49854">
    <property type="entry name" value="Spermadhesin, CUB domain"/>
    <property type="match status" value="5"/>
</dbReference>
<dbReference type="GO" id="GO:0015031">
    <property type="term" value="P:protein transport"/>
    <property type="evidence" value="ECO:0007669"/>
    <property type="project" value="UniProtKB-KW"/>
</dbReference>
<dbReference type="GO" id="GO:0016020">
    <property type="term" value="C:membrane"/>
    <property type="evidence" value="ECO:0007669"/>
    <property type="project" value="InterPro"/>
</dbReference>
<comment type="similarity">
    <text evidence="1">Belongs to the DMBT1 family.</text>
</comment>
<proteinExistence type="inferred from homology"/>
<evidence type="ECO:0000259" key="12">
    <source>
        <dbReference type="PROSITE" id="PS50287"/>
    </source>
</evidence>
<dbReference type="Proteomes" id="UP000504627">
    <property type="component" value="Unplaced"/>
</dbReference>
<feature type="domain" description="ZP" evidence="13">
    <location>
        <begin position="737"/>
        <end position="981"/>
    </location>
</feature>
<dbReference type="InterPro" id="IPR001190">
    <property type="entry name" value="SRCR"/>
</dbReference>
<dbReference type="PROSITE" id="PS01180">
    <property type="entry name" value="CUB"/>
    <property type="match status" value="5"/>
</dbReference>